<evidence type="ECO:0000313" key="1">
    <source>
        <dbReference type="EMBL" id="ASV30947.1"/>
    </source>
</evidence>
<accession>A0A223V6W9</accession>
<organism evidence="1 2">
    <name type="scientific">Maribacter cobaltidurans</name>
    <dbReference type="NCBI Taxonomy" id="1178778"/>
    <lineage>
        <taxon>Bacteria</taxon>
        <taxon>Pseudomonadati</taxon>
        <taxon>Bacteroidota</taxon>
        <taxon>Flavobacteriia</taxon>
        <taxon>Flavobacteriales</taxon>
        <taxon>Flavobacteriaceae</taxon>
        <taxon>Maribacter</taxon>
    </lineage>
</organism>
<dbReference type="KEGG" id="marb:CJ263_12380"/>
<dbReference type="AlphaFoldDB" id="A0A223V6W9"/>
<keyword evidence="2" id="KW-1185">Reference proteome</keyword>
<name>A0A223V6W9_9FLAO</name>
<gene>
    <name evidence="1" type="ORF">CJ263_12380</name>
</gene>
<dbReference type="Proteomes" id="UP000215244">
    <property type="component" value="Chromosome"/>
</dbReference>
<evidence type="ECO:0000313" key="2">
    <source>
        <dbReference type="Proteomes" id="UP000215244"/>
    </source>
</evidence>
<dbReference type="EMBL" id="CP022957">
    <property type="protein sequence ID" value="ASV30947.1"/>
    <property type="molecule type" value="Genomic_DNA"/>
</dbReference>
<protein>
    <submittedName>
        <fullName evidence="1">Uncharacterized protein</fullName>
    </submittedName>
</protein>
<dbReference type="OrthoDB" id="1170054at2"/>
<reference evidence="1 2" key="1">
    <citation type="submission" date="2017-08" db="EMBL/GenBank/DDBJ databases">
        <title>The complete genome sequence of Maribacter sp. B1, isolated from deep-sea sediment.</title>
        <authorList>
            <person name="Wu Y.-H."/>
            <person name="Cheng H."/>
            <person name="Xu X.-W."/>
        </authorList>
    </citation>
    <scope>NUCLEOTIDE SEQUENCE [LARGE SCALE GENOMIC DNA]</scope>
    <source>
        <strain evidence="1 2">B1</strain>
    </source>
</reference>
<proteinExistence type="predicted"/>
<sequence length="419" mass="49156">MKSYRTIRNFVKLFHRVKNLVSQFLDPDFSTFKEFEFKAVPTDQLNDLRKLRYVRDLKLAESGFINTALKEQLALLKSENRLFQKDRNITPVGRISIHENENKLMKLLLGYHKIENRTYISFTHVNNCPVWHNNTISLLKERVQHLYPSRSDHLFMKHRYFQRDVDHLDMQTKNRLLHLFNDTLRNMYSYNRHLQNGIRPMVPPVGKLPKLSKTLPIQVEQGLDGLFVPATLGKNVVVLVPYLKVANEKNRLYLSVGEFRTLLGQKSITFLAETKYGVSLGIHGNRLFLKATDSVGGIDVLKQWTLLDDFLESKNVPKRLKYEVVKNLIEKKDYLIDVDKIPLRQTNDTLLLKKHYGSGKTYFALSKNGKKPELKEYRPIANLKSKHPEYYHSYREYMNRTNVLEPLGTKKKRQIKISI</sequence>
<dbReference type="RefSeq" id="WP_094997561.1">
    <property type="nucleotide sequence ID" value="NZ_BMJL01000007.1"/>
</dbReference>